<dbReference type="CDD" id="cd16012">
    <property type="entry name" value="ALP"/>
    <property type="match status" value="1"/>
</dbReference>
<dbReference type="SUPFAM" id="SSF53649">
    <property type="entry name" value="Alkaline phosphatase-like"/>
    <property type="match status" value="1"/>
</dbReference>
<dbReference type="InterPro" id="IPR001952">
    <property type="entry name" value="Alkaline_phosphatase"/>
</dbReference>
<feature type="binding site" evidence="4">
    <location>
        <position position="136"/>
    </location>
    <ligand>
        <name>Zn(2+)</name>
        <dbReference type="ChEBI" id="CHEBI:29105"/>
        <label>2</label>
    </ligand>
</feature>
<dbReference type="PRINTS" id="PR00113">
    <property type="entry name" value="ALKPHPHTASE"/>
</dbReference>
<comment type="cofactor">
    <cofactor evidence="4">
        <name>Mg(2+)</name>
        <dbReference type="ChEBI" id="CHEBI:18420"/>
    </cofactor>
    <text evidence="4">Binds 1 Mg(2+) ion.</text>
</comment>
<keyword evidence="4" id="KW-0479">Metal-binding</keyword>
<dbReference type="SMART" id="SM00098">
    <property type="entry name" value="alkPPc"/>
    <property type="match status" value="1"/>
</dbReference>
<feature type="binding site" evidence="4">
    <location>
        <position position="136"/>
    </location>
    <ligand>
        <name>Mg(2+)</name>
        <dbReference type="ChEBI" id="CHEBI:18420"/>
    </ligand>
</feature>
<sequence>MPVLVNRSGHTCQPLPSVYKPRCPSGQHHRLHKSRRHHLLRMKLFVAAALLALVASVPLDSQVEDQDELEMHEVWGSSYKEVQEKMGLNNGASLSRSGQVLDSVFWKSIAQEIIQTKLNDKVYHHQAKNAILFIGDGMSIHTLAAARKQKGLLHGADIPEHTMLSWEKFPYTGLSKTYNCDRWTADSASTATAYLTGAKGNFLTVGVDCSVLIWNCDAVNEASSPKSILRYGVEAGKWVGLVSTARITHASPAATFGHTAYRTWESDADFVAMEWMTGPVKDSCKNSMKDLSTQFVEREGIDINVAFGGGWGKFTPKEVEGGSRLDGRDLIQEWKDKQASLGRSYAYLTTKDELNNFDATSADYVLGLFSRSHMQYRAFQTPDDVNLTEMVKKALEILKRGPNGFVLFVEGAKIDHGHHYGNAYTAIDETIELEEVVQYAVDNTDESDTLIVVSSDHAHTFKINGYPERGLDMYGPASFLAGGMQKGGPPPSLPYPILQYANGPGGTRTKEEQDAKRAALTETGPDAEWRDPHYKQFAGIYLPKETHGGDDVGIFARGPGAHLLRGSLEENYIHHVINWALCQGDYLTVCDE</sequence>
<feature type="binding site" evidence="4">
    <location>
        <position position="456"/>
    </location>
    <ligand>
        <name>Zn(2+)</name>
        <dbReference type="ChEBI" id="CHEBI:29105"/>
        <label>2</label>
    </ligand>
</feature>
<proteinExistence type="inferred from homology"/>
<evidence type="ECO:0000256" key="4">
    <source>
        <dbReference type="PIRSR" id="PIRSR601952-2"/>
    </source>
</evidence>
<organism evidence="6 7">
    <name type="scientific">Amphibalanus amphitrite</name>
    <name type="common">Striped barnacle</name>
    <name type="synonym">Balanus amphitrite</name>
    <dbReference type="NCBI Taxonomy" id="1232801"/>
    <lineage>
        <taxon>Eukaryota</taxon>
        <taxon>Metazoa</taxon>
        <taxon>Ecdysozoa</taxon>
        <taxon>Arthropoda</taxon>
        <taxon>Crustacea</taxon>
        <taxon>Multicrustacea</taxon>
        <taxon>Cirripedia</taxon>
        <taxon>Thoracica</taxon>
        <taxon>Thoracicalcarea</taxon>
        <taxon>Balanomorpha</taxon>
        <taxon>Balanoidea</taxon>
        <taxon>Balanidae</taxon>
        <taxon>Amphibalaninae</taxon>
        <taxon>Amphibalanus</taxon>
    </lineage>
</organism>
<dbReference type="GO" id="GO:0004035">
    <property type="term" value="F:alkaline phosphatase activity"/>
    <property type="evidence" value="ECO:0007669"/>
    <property type="project" value="UniProtKB-EC"/>
</dbReference>
<comment type="similarity">
    <text evidence="5">Belongs to the alkaline phosphatase family.</text>
</comment>
<feature type="binding site" evidence="4">
    <location>
        <position position="415"/>
    </location>
    <ligand>
        <name>Zn(2+)</name>
        <dbReference type="ChEBI" id="CHEBI:29105"/>
        <label>2</label>
    </ligand>
</feature>
<evidence type="ECO:0000256" key="1">
    <source>
        <dbReference type="ARBA" id="ARBA00012647"/>
    </source>
</evidence>
<dbReference type="Gene3D" id="3.40.720.10">
    <property type="entry name" value="Alkaline Phosphatase, subunit A"/>
    <property type="match status" value="1"/>
</dbReference>
<dbReference type="GO" id="GO:0046872">
    <property type="term" value="F:metal ion binding"/>
    <property type="evidence" value="ECO:0007669"/>
    <property type="project" value="UniProtKB-KW"/>
</dbReference>
<dbReference type="InterPro" id="IPR017850">
    <property type="entry name" value="Alkaline_phosphatase_core_sf"/>
</dbReference>
<dbReference type="PANTHER" id="PTHR11596:SF5">
    <property type="entry name" value="ALKALINE PHOSPHATASE"/>
    <property type="match status" value="1"/>
</dbReference>
<dbReference type="AlphaFoldDB" id="A0A6A4W0B8"/>
<feature type="binding site" evidence="4">
    <location>
        <position position="457"/>
    </location>
    <ligand>
        <name>Zn(2+)</name>
        <dbReference type="ChEBI" id="CHEBI:29105"/>
        <label>2</label>
    </ligand>
</feature>
<dbReference type="OrthoDB" id="5818554at2759"/>
<evidence type="ECO:0000256" key="5">
    <source>
        <dbReference type="RuleBase" id="RU003946"/>
    </source>
</evidence>
<comment type="caution">
    <text evidence="6">The sequence shown here is derived from an EMBL/GenBank/DDBJ whole genome shotgun (WGS) entry which is preliminary data.</text>
</comment>
<dbReference type="Pfam" id="PF00245">
    <property type="entry name" value="Alk_phosphatase"/>
    <property type="match status" value="1"/>
</dbReference>
<feature type="binding site" evidence="4">
    <location>
        <position position="419"/>
    </location>
    <ligand>
        <name>Zn(2+)</name>
        <dbReference type="ChEBI" id="CHEBI:29105"/>
        <label>2</label>
    </ligand>
</feature>
<dbReference type="EMBL" id="VIIS01001246">
    <property type="protein sequence ID" value="KAF0300656.1"/>
    <property type="molecule type" value="Genomic_DNA"/>
</dbReference>
<evidence type="ECO:0000256" key="2">
    <source>
        <dbReference type="ARBA" id="ARBA00022553"/>
    </source>
</evidence>
<keyword evidence="2" id="KW-0597">Phosphoprotein</keyword>
<dbReference type="EC" id="3.1.3.1" evidence="1"/>
<evidence type="ECO:0000256" key="3">
    <source>
        <dbReference type="PIRSR" id="PIRSR601952-1"/>
    </source>
</evidence>
<evidence type="ECO:0000313" key="6">
    <source>
        <dbReference type="EMBL" id="KAF0300656.1"/>
    </source>
</evidence>
<keyword evidence="7" id="KW-1185">Reference proteome</keyword>
<feature type="binding site" evidence="4">
    <location>
        <position position="410"/>
    </location>
    <ligand>
        <name>Mg(2+)</name>
        <dbReference type="ChEBI" id="CHEBI:18420"/>
    </ligand>
</feature>
<gene>
    <name evidence="6" type="primary">ALPP_3</name>
    <name evidence="6" type="ORF">FJT64_026864</name>
</gene>
<comment type="cofactor">
    <cofactor evidence="4">
        <name>Zn(2+)</name>
        <dbReference type="ChEBI" id="CHEBI:29105"/>
    </cofactor>
    <text evidence="4">Binds 2 Zn(2+) ions.</text>
</comment>
<accession>A0A6A4W0B8</accession>
<name>A0A6A4W0B8_AMPAM</name>
<dbReference type="PANTHER" id="PTHR11596">
    <property type="entry name" value="ALKALINE PHOSPHATASE"/>
    <property type="match status" value="1"/>
</dbReference>
<feature type="active site" description="Phosphoserine intermediate" evidence="3">
    <location>
        <position position="187"/>
    </location>
</feature>
<feature type="binding site" evidence="4">
    <location>
        <position position="251"/>
    </location>
    <ligand>
        <name>Mg(2+)</name>
        <dbReference type="ChEBI" id="CHEBI:18420"/>
    </ligand>
</feature>
<reference evidence="6 7" key="1">
    <citation type="submission" date="2019-07" db="EMBL/GenBank/DDBJ databases">
        <title>Draft genome assembly of a fouling barnacle, Amphibalanus amphitrite (Darwin, 1854): The first reference genome for Thecostraca.</title>
        <authorList>
            <person name="Kim W."/>
        </authorList>
    </citation>
    <scope>NUCLEOTIDE SEQUENCE [LARGE SCALE GENOMIC DNA]</scope>
    <source>
        <strain evidence="6">SNU_AA5</strain>
        <tissue evidence="6">Soma without cirri and trophi</tissue>
    </source>
</reference>
<feature type="binding site" evidence="4">
    <location>
        <position position="249"/>
    </location>
    <ligand>
        <name>Mg(2+)</name>
        <dbReference type="ChEBI" id="CHEBI:18420"/>
    </ligand>
</feature>
<keyword evidence="4" id="KW-0460">Magnesium</keyword>
<dbReference type="Proteomes" id="UP000440578">
    <property type="component" value="Unassembled WGS sequence"/>
</dbReference>
<keyword evidence="4" id="KW-0862">Zinc</keyword>
<protein>
    <recommendedName>
        <fullName evidence="1">alkaline phosphatase</fullName>
        <ecNumber evidence="1">3.1.3.1</ecNumber>
    </recommendedName>
</protein>
<feature type="binding site" evidence="4">
    <location>
        <position position="547"/>
    </location>
    <ligand>
        <name>Zn(2+)</name>
        <dbReference type="ChEBI" id="CHEBI:29105"/>
        <label>2</label>
    </ligand>
</feature>
<evidence type="ECO:0000313" key="7">
    <source>
        <dbReference type="Proteomes" id="UP000440578"/>
    </source>
</evidence>